<sequence>MAVMKRARMDIIVKNEQDRQRVLSILNNTDKPSQSAIDRFTKAMQIKVEEKFVAGGR</sequence>
<evidence type="ECO:0000313" key="1">
    <source>
        <dbReference type="EMBL" id="NYS96877.1"/>
    </source>
</evidence>
<proteinExistence type="predicted"/>
<comment type="caution">
    <text evidence="1">The sequence shown here is derived from an EMBL/GenBank/DDBJ whole genome shotgun (WGS) entry which is preliminary data.</text>
</comment>
<dbReference type="RefSeq" id="WP_179925563.1">
    <property type="nucleotide sequence ID" value="NZ_JACBXX010000140.1"/>
</dbReference>
<dbReference type="AlphaFoldDB" id="A0A7Z0M6T7"/>
<name>A0A7Z0M6T7_9STRE</name>
<gene>
    <name evidence="1" type="ORF">HZY94_06780</name>
</gene>
<organism evidence="1 2">
    <name type="scientific">Streptococcus danieliae</name>
    <dbReference type="NCBI Taxonomy" id="747656"/>
    <lineage>
        <taxon>Bacteria</taxon>
        <taxon>Bacillati</taxon>
        <taxon>Bacillota</taxon>
        <taxon>Bacilli</taxon>
        <taxon>Lactobacillales</taxon>
        <taxon>Streptococcaceae</taxon>
        <taxon>Streptococcus</taxon>
    </lineage>
</organism>
<protein>
    <submittedName>
        <fullName evidence="1">Uncharacterized protein</fullName>
    </submittedName>
</protein>
<dbReference type="EMBL" id="JACBXX010000140">
    <property type="protein sequence ID" value="NYS96877.1"/>
    <property type="molecule type" value="Genomic_DNA"/>
</dbReference>
<dbReference type="Proteomes" id="UP000589521">
    <property type="component" value="Unassembled WGS sequence"/>
</dbReference>
<reference evidence="1 2" key="1">
    <citation type="submission" date="2020-07" db="EMBL/GenBank/DDBJ databases">
        <title>MOT database genomes.</title>
        <authorList>
            <person name="Joseph S."/>
            <person name="Aduse-Opoku J."/>
            <person name="Hashim A."/>
            <person name="Wade W."/>
            <person name="Curtis M."/>
        </authorList>
    </citation>
    <scope>NUCLEOTIDE SEQUENCE [LARGE SCALE GENOMIC DNA]</scope>
    <source>
        <strain evidence="1 2">STR</strain>
    </source>
</reference>
<accession>A0A7Z0M6T7</accession>
<evidence type="ECO:0000313" key="2">
    <source>
        <dbReference type="Proteomes" id="UP000589521"/>
    </source>
</evidence>